<protein>
    <submittedName>
        <fullName evidence="1">Uncharacterized protein</fullName>
    </submittedName>
</protein>
<dbReference type="EMBL" id="BGZK01000695">
    <property type="protein sequence ID" value="GBP56531.1"/>
    <property type="molecule type" value="Genomic_DNA"/>
</dbReference>
<dbReference type="Proteomes" id="UP000299102">
    <property type="component" value="Unassembled WGS sequence"/>
</dbReference>
<proteinExistence type="predicted"/>
<accession>A0A4C1WYU0</accession>
<organism evidence="1 2">
    <name type="scientific">Eumeta variegata</name>
    <name type="common">Bagworm moth</name>
    <name type="synonym">Eumeta japonica</name>
    <dbReference type="NCBI Taxonomy" id="151549"/>
    <lineage>
        <taxon>Eukaryota</taxon>
        <taxon>Metazoa</taxon>
        <taxon>Ecdysozoa</taxon>
        <taxon>Arthropoda</taxon>
        <taxon>Hexapoda</taxon>
        <taxon>Insecta</taxon>
        <taxon>Pterygota</taxon>
        <taxon>Neoptera</taxon>
        <taxon>Endopterygota</taxon>
        <taxon>Lepidoptera</taxon>
        <taxon>Glossata</taxon>
        <taxon>Ditrysia</taxon>
        <taxon>Tineoidea</taxon>
        <taxon>Psychidae</taxon>
        <taxon>Oiketicinae</taxon>
        <taxon>Eumeta</taxon>
    </lineage>
</organism>
<reference evidence="1 2" key="1">
    <citation type="journal article" date="2019" name="Commun. Biol.">
        <title>The bagworm genome reveals a unique fibroin gene that provides high tensile strength.</title>
        <authorList>
            <person name="Kono N."/>
            <person name="Nakamura H."/>
            <person name="Ohtoshi R."/>
            <person name="Tomita M."/>
            <person name="Numata K."/>
            <person name="Arakawa K."/>
        </authorList>
    </citation>
    <scope>NUCLEOTIDE SEQUENCE [LARGE SCALE GENOMIC DNA]</scope>
</reference>
<keyword evidence="2" id="KW-1185">Reference proteome</keyword>
<gene>
    <name evidence="1" type="ORF">EVAR_53602_1</name>
</gene>
<dbReference type="AlphaFoldDB" id="A0A4C1WYU0"/>
<sequence>MFRTLPPLLIISNDQWRVIPLCRGADKKPVSELFRYALAANISITLVPRIVDAPPAPPAPKDYRAARRRDFDSCRRADGWRTPNALRSRDRSLCLNNSSRRRHEITAYMRRRRWRSAGAVRLGAIKLMKRGDGTILLVLFVSCRVGPERMSISSVLTC</sequence>
<name>A0A4C1WYU0_EUMVA</name>
<evidence type="ECO:0000313" key="1">
    <source>
        <dbReference type="EMBL" id="GBP56531.1"/>
    </source>
</evidence>
<evidence type="ECO:0000313" key="2">
    <source>
        <dbReference type="Proteomes" id="UP000299102"/>
    </source>
</evidence>
<comment type="caution">
    <text evidence="1">The sequence shown here is derived from an EMBL/GenBank/DDBJ whole genome shotgun (WGS) entry which is preliminary data.</text>
</comment>